<keyword evidence="2" id="KW-0812">Transmembrane</keyword>
<name>A0A443REI3_9ACAR</name>
<dbReference type="Pfam" id="PF01390">
    <property type="entry name" value="SEA"/>
    <property type="match status" value="1"/>
</dbReference>
<keyword evidence="1" id="KW-0245">EGF-like domain</keyword>
<dbReference type="InterPro" id="IPR000082">
    <property type="entry name" value="SEA_dom"/>
</dbReference>
<feature type="domain" description="EGF-like" evidence="3">
    <location>
        <begin position="335"/>
        <end position="371"/>
    </location>
</feature>
<feature type="disulfide bond" evidence="1">
    <location>
        <begin position="361"/>
        <end position="370"/>
    </location>
</feature>
<dbReference type="Gene3D" id="2.10.25.10">
    <property type="entry name" value="Laminin"/>
    <property type="match status" value="1"/>
</dbReference>
<dbReference type="EMBL" id="NCKU01000927">
    <property type="protein sequence ID" value="RWS13647.1"/>
    <property type="molecule type" value="Genomic_DNA"/>
</dbReference>
<dbReference type="InterPro" id="IPR000742">
    <property type="entry name" value="EGF"/>
</dbReference>
<evidence type="ECO:0000313" key="4">
    <source>
        <dbReference type="EMBL" id="RWS13647.1"/>
    </source>
</evidence>
<keyword evidence="2" id="KW-0472">Membrane</keyword>
<evidence type="ECO:0000256" key="1">
    <source>
        <dbReference type="PROSITE-ProRule" id="PRU00076"/>
    </source>
</evidence>
<comment type="caution">
    <text evidence="4">The sequence shown here is derived from an EMBL/GenBank/DDBJ whole genome shotgun (WGS) entry which is preliminary data.</text>
</comment>
<keyword evidence="2" id="KW-1133">Transmembrane helix</keyword>
<comment type="caution">
    <text evidence="1">Lacks conserved residue(s) required for the propagation of feature annotation.</text>
</comment>
<dbReference type="PROSITE" id="PS00022">
    <property type="entry name" value="EGF_1"/>
    <property type="match status" value="1"/>
</dbReference>
<dbReference type="SMART" id="SM00181">
    <property type="entry name" value="EGF"/>
    <property type="match status" value="3"/>
</dbReference>
<sequence length="532" mass="59212">MVPNVSFLSEDIEESATESENLFLSVRNSTVAIIDSTELNQTITDDINFDIDNEASKNEIAESMAKDTKSNKTTDTIPFISMSSHKDVSINSSNISESNFENELLLQPSKQKPRICLRSSDCQLDLNERCVPNGSHRICSCAQPFRKNSETNVCEIISGVKIVARFGSTAYKADLNRVNSPTFIKMKNWAENALWSLIRQSSILSEGISEIKVIGFSKGSLLVHALILIHSSLIRNRKRIKKLDLVLATEFSLVIDNFSKQLDNFGTQVNASDITIIDINTDVNPCELNELNYCSKNAICVQSNEHSLNLGFQCKCKKGYADSSPHPSYLGESCSVECPQSYCSNDGHCHVDDENGLYCTCQDWNIGPRCQYSGVIVLSALAVIVALLMLIVGCSVYAFCGWRSRNNTSQNAQLMVDPQYEEAVRNMRVTIDNHYEPEENHLREKRRVCEEIEVTEADNRQIPSIHNSSQSLLNVPSPVTATTSTMTATNVNSLMATPGQYSVLSKSSGYQTPRVLHIPPKTKNSQTQVTWF</sequence>
<feature type="transmembrane region" description="Helical" evidence="2">
    <location>
        <begin position="375"/>
        <end position="400"/>
    </location>
</feature>
<evidence type="ECO:0000256" key="2">
    <source>
        <dbReference type="SAM" id="Phobius"/>
    </source>
</evidence>
<reference evidence="4 5" key="1">
    <citation type="journal article" date="2018" name="Gigascience">
        <title>Genomes of trombidid mites reveal novel predicted allergens and laterally-transferred genes associated with secondary metabolism.</title>
        <authorList>
            <person name="Dong X."/>
            <person name="Chaisiri K."/>
            <person name="Xia D."/>
            <person name="Armstrong S.D."/>
            <person name="Fang Y."/>
            <person name="Donnelly M.J."/>
            <person name="Kadowaki T."/>
            <person name="McGarry J.W."/>
            <person name="Darby A.C."/>
            <person name="Makepeace B.L."/>
        </authorList>
    </citation>
    <scope>NUCLEOTIDE SEQUENCE [LARGE SCALE GENOMIC DNA]</scope>
    <source>
        <strain evidence="4">UoL-WK</strain>
    </source>
</reference>
<dbReference type="Proteomes" id="UP000285301">
    <property type="component" value="Unassembled WGS sequence"/>
</dbReference>
<dbReference type="PROSITE" id="PS50026">
    <property type="entry name" value="EGF_3"/>
    <property type="match status" value="2"/>
</dbReference>
<gene>
    <name evidence="4" type="ORF">B4U79_17343</name>
</gene>
<feature type="domain" description="EGF-like" evidence="3">
    <location>
        <begin position="282"/>
        <end position="326"/>
    </location>
</feature>
<evidence type="ECO:0000313" key="5">
    <source>
        <dbReference type="Proteomes" id="UP000285301"/>
    </source>
</evidence>
<protein>
    <submittedName>
        <fullName evidence="4">Serine-rich adhesin for platelets-like protein</fullName>
    </submittedName>
</protein>
<evidence type="ECO:0000259" key="3">
    <source>
        <dbReference type="PROSITE" id="PS50026"/>
    </source>
</evidence>
<dbReference type="OrthoDB" id="6516201at2759"/>
<proteinExistence type="predicted"/>
<organism evidence="4 5">
    <name type="scientific">Dinothrombium tinctorium</name>
    <dbReference type="NCBI Taxonomy" id="1965070"/>
    <lineage>
        <taxon>Eukaryota</taxon>
        <taxon>Metazoa</taxon>
        <taxon>Ecdysozoa</taxon>
        <taxon>Arthropoda</taxon>
        <taxon>Chelicerata</taxon>
        <taxon>Arachnida</taxon>
        <taxon>Acari</taxon>
        <taxon>Acariformes</taxon>
        <taxon>Trombidiformes</taxon>
        <taxon>Prostigmata</taxon>
        <taxon>Anystina</taxon>
        <taxon>Parasitengona</taxon>
        <taxon>Trombidioidea</taxon>
        <taxon>Trombidiidae</taxon>
        <taxon>Dinothrombium</taxon>
    </lineage>
</organism>
<keyword evidence="5" id="KW-1185">Reference proteome</keyword>
<keyword evidence="1" id="KW-1015">Disulfide bond</keyword>
<accession>A0A443REI3</accession>
<dbReference type="AlphaFoldDB" id="A0A443REI3"/>